<dbReference type="OrthoDB" id="7699870at2759"/>
<sequence length="125" mass="14695">MRRNEKWFENFGATTNEKEELHSFFGTAKSRVYIAGHAVATNMEQFEEDQEEKRMVHVIRNFVEKIVEGLIENVDDTSIDRLYKNSEYDKFLEEHRPPLIAALTRLATCLETSLTSTYTIRNYLI</sequence>
<organism evidence="1 2">
    <name type="scientific">Lasius niger</name>
    <name type="common">Black garden ant</name>
    <dbReference type="NCBI Taxonomy" id="67767"/>
    <lineage>
        <taxon>Eukaryota</taxon>
        <taxon>Metazoa</taxon>
        <taxon>Ecdysozoa</taxon>
        <taxon>Arthropoda</taxon>
        <taxon>Hexapoda</taxon>
        <taxon>Insecta</taxon>
        <taxon>Pterygota</taxon>
        <taxon>Neoptera</taxon>
        <taxon>Endopterygota</taxon>
        <taxon>Hymenoptera</taxon>
        <taxon>Apocrita</taxon>
        <taxon>Aculeata</taxon>
        <taxon>Formicoidea</taxon>
        <taxon>Formicidae</taxon>
        <taxon>Formicinae</taxon>
        <taxon>Lasius</taxon>
        <taxon>Lasius</taxon>
    </lineage>
</organism>
<protein>
    <submittedName>
        <fullName evidence="1">Dentin sialophospho</fullName>
    </submittedName>
</protein>
<evidence type="ECO:0000313" key="2">
    <source>
        <dbReference type="Proteomes" id="UP000036403"/>
    </source>
</evidence>
<dbReference type="Proteomes" id="UP000036403">
    <property type="component" value="Unassembled WGS sequence"/>
</dbReference>
<reference evidence="1 2" key="1">
    <citation type="submission" date="2015-04" db="EMBL/GenBank/DDBJ databases">
        <title>Lasius niger genome sequencing.</title>
        <authorList>
            <person name="Konorov E.A."/>
            <person name="Nikitin M.A."/>
            <person name="Kirill M.V."/>
            <person name="Chang P."/>
        </authorList>
    </citation>
    <scope>NUCLEOTIDE SEQUENCE [LARGE SCALE GENOMIC DNA]</scope>
    <source>
        <tissue evidence="1">Whole</tissue>
    </source>
</reference>
<dbReference type="AlphaFoldDB" id="A0A0J7LAS0"/>
<evidence type="ECO:0000313" key="1">
    <source>
        <dbReference type="EMBL" id="KMR04908.1"/>
    </source>
</evidence>
<proteinExistence type="predicted"/>
<dbReference type="PaxDb" id="67767-A0A0J7LAS0"/>
<comment type="caution">
    <text evidence="1">The sequence shown here is derived from an EMBL/GenBank/DDBJ whole genome shotgun (WGS) entry which is preliminary data.</text>
</comment>
<gene>
    <name evidence="1" type="ORF">RF55_359</name>
</gene>
<name>A0A0J7LAS0_LASNI</name>
<accession>A0A0J7LAS0</accession>
<keyword evidence="2" id="KW-1185">Reference proteome</keyword>
<dbReference type="EMBL" id="LBMM01000110">
    <property type="protein sequence ID" value="KMR04908.1"/>
    <property type="molecule type" value="Genomic_DNA"/>
</dbReference>